<comment type="subcellular location">
    <subcellularLocation>
        <location evidence="1">Secreted</location>
    </subcellularLocation>
</comment>
<dbReference type="Proteomes" id="UP000250369">
    <property type="component" value="Unassembled WGS sequence"/>
</dbReference>
<dbReference type="GO" id="GO:0005975">
    <property type="term" value="P:carbohydrate metabolic process"/>
    <property type="evidence" value="ECO:0007669"/>
    <property type="project" value="InterPro"/>
</dbReference>
<dbReference type="RefSeq" id="WP_113035456.1">
    <property type="nucleotide sequence ID" value="NZ_QMFB01000031.1"/>
</dbReference>
<dbReference type="InterPro" id="IPR002509">
    <property type="entry name" value="NODB_dom"/>
</dbReference>
<comment type="caution">
    <text evidence="4">The sequence shown here is derived from an EMBL/GenBank/DDBJ whole genome shotgun (WGS) entry which is preliminary data.</text>
</comment>
<sequence length="290" mass="32885">MSYTRYVMFVVLAAGLAAAAAVLHLRTEGTSLIYYKDKAIVLVYHDIRQMPASEEAGASTLGADRLEDHLMMLESRGFQIISMDAFAGFMLEGRSIPPNAVILTFDDGYESFYSDAFPILKRFGATASNFIVGISSDLFNPDAEPHLTWEQMRELKAHGMGIYSHTYNLHRMVPADRTGSEEPALTARMHLEQKRRSETEPEYRRRIFSDLTFLEKRFEQELGRDRSLLAFPFGSYDELVLEEGAKAGIELFFSVEEGINVPGSRIVKRINAGEPYMTSDYLWNRLTAFF</sequence>
<evidence type="ECO:0000256" key="1">
    <source>
        <dbReference type="ARBA" id="ARBA00004613"/>
    </source>
</evidence>
<protein>
    <submittedName>
        <fullName evidence="4">Polysaccharide deacetylase</fullName>
    </submittedName>
</protein>
<dbReference type="OrthoDB" id="9778320at2"/>
<evidence type="ECO:0000259" key="3">
    <source>
        <dbReference type="PROSITE" id="PS51677"/>
    </source>
</evidence>
<organism evidence="4 5">
    <name type="scientific">Paenibacillus contaminans</name>
    <dbReference type="NCBI Taxonomy" id="450362"/>
    <lineage>
        <taxon>Bacteria</taxon>
        <taxon>Bacillati</taxon>
        <taxon>Bacillota</taxon>
        <taxon>Bacilli</taxon>
        <taxon>Bacillales</taxon>
        <taxon>Paenibacillaceae</taxon>
        <taxon>Paenibacillus</taxon>
    </lineage>
</organism>
<evidence type="ECO:0000313" key="4">
    <source>
        <dbReference type="EMBL" id="RAV12967.1"/>
    </source>
</evidence>
<evidence type="ECO:0000313" key="5">
    <source>
        <dbReference type="Proteomes" id="UP000250369"/>
    </source>
</evidence>
<keyword evidence="5" id="KW-1185">Reference proteome</keyword>
<name>A0A329M7J2_9BACL</name>
<proteinExistence type="predicted"/>
<dbReference type="InterPro" id="IPR051398">
    <property type="entry name" value="Polysacch_Deacetylase"/>
</dbReference>
<dbReference type="GO" id="GO:0005576">
    <property type="term" value="C:extracellular region"/>
    <property type="evidence" value="ECO:0007669"/>
    <property type="project" value="UniProtKB-SubCell"/>
</dbReference>
<feature type="domain" description="NodB homology" evidence="3">
    <location>
        <begin position="99"/>
        <end position="290"/>
    </location>
</feature>
<dbReference type="GO" id="GO:0016810">
    <property type="term" value="F:hydrolase activity, acting on carbon-nitrogen (but not peptide) bonds"/>
    <property type="evidence" value="ECO:0007669"/>
    <property type="project" value="InterPro"/>
</dbReference>
<dbReference type="AlphaFoldDB" id="A0A329M7J2"/>
<gene>
    <name evidence="4" type="ORF">DQG23_33845</name>
</gene>
<reference evidence="4 5" key="1">
    <citation type="journal article" date="2009" name="Int. J. Syst. Evol. Microbiol.">
        <title>Paenibacillus contaminans sp. nov., isolated from a contaminated laboratory plate.</title>
        <authorList>
            <person name="Chou J.H."/>
            <person name="Lee J.H."/>
            <person name="Lin M.C."/>
            <person name="Chang P.S."/>
            <person name="Arun A.B."/>
            <person name="Young C.C."/>
            <person name="Chen W.M."/>
        </authorList>
    </citation>
    <scope>NUCLEOTIDE SEQUENCE [LARGE SCALE GENOMIC DNA]</scope>
    <source>
        <strain evidence="4 5">CKOBP-6</strain>
    </source>
</reference>
<dbReference type="Pfam" id="PF01522">
    <property type="entry name" value="Polysacc_deac_1"/>
    <property type="match status" value="1"/>
</dbReference>
<dbReference type="PROSITE" id="PS51677">
    <property type="entry name" value="NODB"/>
    <property type="match status" value="1"/>
</dbReference>
<dbReference type="EMBL" id="QMFB01000031">
    <property type="protein sequence ID" value="RAV12967.1"/>
    <property type="molecule type" value="Genomic_DNA"/>
</dbReference>
<accession>A0A329M7J2</accession>
<evidence type="ECO:0000256" key="2">
    <source>
        <dbReference type="ARBA" id="ARBA00022729"/>
    </source>
</evidence>
<dbReference type="SUPFAM" id="SSF88713">
    <property type="entry name" value="Glycoside hydrolase/deacetylase"/>
    <property type="match status" value="1"/>
</dbReference>
<dbReference type="Gene3D" id="3.20.20.370">
    <property type="entry name" value="Glycoside hydrolase/deacetylase"/>
    <property type="match status" value="1"/>
</dbReference>
<keyword evidence="2" id="KW-0732">Signal</keyword>
<dbReference type="InterPro" id="IPR011330">
    <property type="entry name" value="Glyco_hydro/deAcase_b/a-brl"/>
</dbReference>
<dbReference type="PANTHER" id="PTHR34216">
    <property type="match status" value="1"/>
</dbReference>
<dbReference type="PANTHER" id="PTHR34216:SF3">
    <property type="entry name" value="POLY-BETA-1,6-N-ACETYL-D-GLUCOSAMINE N-DEACETYLASE"/>
    <property type="match status" value="1"/>
</dbReference>